<organism evidence="1 2">
    <name type="scientific">Paramuricea clavata</name>
    <name type="common">Red gorgonian</name>
    <name type="synonym">Violescent sea-whip</name>
    <dbReference type="NCBI Taxonomy" id="317549"/>
    <lineage>
        <taxon>Eukaryota</taxon>
        <taxon>Metazoa</taxon>
        <taxon>Cnidaria</taxon>
        <taxon>Anthozoa</taxon>
        <taxon>Octocorallia</taxon>
        <taxon>Malacalcyonacea</taxon>
        <taxon>Plexauridae</taxon>
        <taxon>Paramuricea</taxon>
    </lineage>
</organism>
<evidence type="ECO:0000313" key="2">
    <source>
        <dbReference type="Proteomes" id="UP001152795"/>
    </source>
</evidence>
<comment type="caution">
    <text evidence="1">The sequence shown here is derived from an EMBL/GenBank/DDBJ whole genome shotgun (WGS) entry which is preliminary data.</text>
</comment>
<proteinExistence type="predicted"/>
<dbReference type="EMBL" id="CACRXK020035549">
    <property type="protein sequence ID" value="CAB4044605.1"/>
    <property type="molecule type" value="Genomic_DNA"/>
</dbReference>
<protein>
    <submittedName>
        <fullName evidence="1">Uncharacterized protein</fullName>
    </submittedName>
</protein>
<gene>
    <name evidence="1" type="ORF">PACLA_8A052408</name>
</gene>
<dbReference type="OrthoDB" id="6782675at2759"/>
<accession>A0A6S7KGG4</accession>
<name>A0A6S7KGG4_PARCT</name>
<dbReference type="Proteomes" id="UP001152795">
    <property type="component" value="Unassembled WGS sequence"/>
</dbReference>
<keyword evidence="2" id="KW-1185">Reference proteome</keyword>
<reference evidence="1" key="1">
    <citation type="submission" date="2020-04" db="EMBL/GenBank/DDBJ databases">
        <authorList>
            <person name="Alioto T."/>
            <person name="Alioto T."/>
            <person name="Gomez Garrido J."/>
        </authorList>
    </citation>
    <scope>NUCLEOTIDE SEQUENCE</scope>
    <source>
        <strain evidence="1">A484AB</strain>
    </source>
</reference>
<dbReference type="AlphaFoldDB" id="A0A6S7KGG4"/>
<evidence type="ECO:0000313" key="1">
    <source>
        <dbReference type="EMBL" id="CAB4044605.1"/>
    </source>
</evidence>
<sequence>MKDTIKTKHEQKLNSLGVIKNTEAYVDKSRWVINLSVYTRQLNTQETQILENGLNYAITPKRIPVPKIIASIESCIYHLSEESKATIRASVVNTLKNTKALSTTNMSKQQSHALRNLKKDKDITILFQLTKGERLLTCNEY</sequence>